<dbReference type="GO" id="GO:0005351">
    <property type="term" value="F:carbohydrate:proton symporter activity"/>
    <property type="evidence" value="ECO:0007669"/>
    <property type="project" value="TreeGrafter"/>
</dbReference>
<feature type="transmembrane region" description="Helical" evidence="5">
    <location>
        <begin position="122"/>
        <end position="151"/>
    </location>
</feature>
<dbReference type="OrthoDB" id="6133115at2759"/>
<accession>J3P1Q0</accession>
<reference evidence="7" key="5">
    <citation type="submission" date="2018-04" db="UniProtKB">
        <authorList>
            <consortium name="EnsemblFungi"/>
        </authorList>
    </citation>
    <scope>IDENTIFICATION</scope>
    <source>
        <strain evidence="7">R3-111a-1</strain>
    </source>
</reference>
<dbReference type="PANTHER" id="PTHR48022">
    <property type="entry name" value="PLASTIDIC GLUCOSE TRANSPORTER 4"/>
    <property type="match status" value="1"/>
</dbReference>
<evidence type="ECO:0000256" key="4">
    <source>
        <dbReference type="ARBA" id="ARBA00023136"/>
    </source>
</evidence>
<dbReference type="Pfam" id="PF00083">
    <property type="entry name" value="Sugar_tr"/>
    <property type="match status" value="1"/>
</dbReference>
<evidence type="ECO:0000256" key="3">
    <source>
        <dbReference type="ARBA" id="ARBA00022989"/>
    </source>
</evidence>
<reference evidence="6" key="2">
    <citation type="submission" date="2010-07" db="EMBL/GenBank/DDBJ databases">
        <authorList>
            <consortium name="The Broad Institute Genome Sequencing Platform"/>
            <consortium name="Broad Institute Genome Sequencing Center for Infectious Disease"/>
            <person name="Ma L.-J."/>
            <person name="Dead R."/>
            <person name="Young S."/>
            <person name="Zeng Q."/>
            <person name="Koehrsen M."/>
            <person name="Alvarado L."/>
            <person name="Berlin A."/>
            <person name="Chapman S.B."/>
            <person name="Chen Z."/>
            <person name="Freedman E."/>
            <person name="Gellesch M."/>
            <person name="Goldberg J."/>
            <person name="Griggs A."/>
            <person name="Gujja S."/>
            <person name="Heilman E.R."/>
            <person name="Heiman D."/>
            <person name="Hepburn T."/>
            <person name="Howarth C."/>
            <person name="Jen D."/>
            <person name="Larson L."/>
            <person name="Mehta T."/>
            <person name="Neiman D."/>
            <person name="Pearson M."/>
            <person name="Roberts A."/>
            <person name="Saif S."/>
            <person name="Shea T."/>
            <person name="Shenoy N."/>
            <person name="Sisk P."/>
            <person name="Stolte C."/>
            <person name="Sykes S."/>
            <person name="Walk T."/>
            <person name="White J."/>
            <person name="Yandava C."/>
            <person name="Haas B."/>
            <person name="Nusbaum C."/>
            <person name="Birren B."/>
        </authorList>
    </citation>
    <scope>NUCLEOTIDE SEQUENCE</scope>
    <source>
        <strain evidence="6">R3-111a-1</strain>
    </source>
</reference>
<proteinExistence type="predicted"/>
<reference evidence="8" key="1">
    <citation type="submission" date="2010-07" db="EMBL/GenBank/DDBJ databases">
        <title>The genome sequence of Gaeumannomyces graminis var. tritici strain R3-111a-1.</title>
        <authorList>
            <consortium name="The Broad Institute Genome Sequencing Platform"/>
            <person name="Ma L.-J."/>
            <person name="Dead R."/>
            <person name="Young S."/>
            <person name="Zeng Q."/>
            <person name="Koehrsen M."/>
            <person name="Alvarado L."/>
            <person name="Berlin A."/>
            <person name="Chapman S.B."/>
            <person name="Chen Z."/>
            <person name="Freedman E."/>
            <person name="Gellesch M."/>
            <person name="Goldberg J."/>
            <person name="Griggs A."/>
            <person name="Gujja S."/>
            <person name="Heilman E.R."/>
            <person name="Heiman D."/>
            <person name="Hepburn T."/>
            <person name="Howarth C."/>
            <person name="Jen D."/>
            <person name="Larson L."/>
            <person name="Mehta T."/>
            <person name="Neiman D."/>
            <person name="Pearson M."/>
            <person name="Roberts A."/>
            <person name="Saif S."/>
            <person name="Shea T."/>
            <person name="Shenoy N."/>
            <person name="Sisk P."/>
            <person name="Stolte C."/>
            <person name="Sykes S."/>
            <person name="Walk T."/>
            <person name="White J."/>
            <person name="Yandava C."/>
            <person name="Haas B."/>
            <person name="Nusbaum C."/>
            <person name="Birren B."/>
        </authorList>
    </citation>
    <scope>NUCLEOTIDE SEQUENCE [LARGE SCALE GENOMIC DNA]</scope>
    <source>
        <strain evidence="8">R3-111a-1</strain>
    </source>
</reference>
<dbReference type="VEuPathDB" id="FungiDB:GGTG_07448"/>
<feature type="transmembrane region" description="Helical" evidence="5">
    <location>
        <begin position="60"/>
        <end position="80"/>
    </location>
</feature>
<dbReference type="EnsemblFungi" id="EJT73592">
    <property type="protein sequence ID" value="EJT73592"/>
    <property type="gene ID" value="GGTG_07448"/>
</dbReference>
<feature type="transmembrane region" description="Helical" evidence="5">
    <location>
        <begin position="21"/>
        <end position="48"/>
    </location>
</feature>
<dbReference type="STRING" id="644352.J3P1Q0"/>
<name>J3P1Q0_GAET3</name>
<dbReference type="GeneID" id="20347906"/>
<evidence type="ECO:0000256" key="1">
    <source>
        <dbReference type="ARBA" id="ARBA00004141"/>
    </source>
</evidence>
<keyword evidence="2 5" id="KW-0812">Transmembrane</keyword>
<evidence type="ECO:0000256" key="5">
    <source>
        <dbReference type="SAM" id="Phobius"/>
    </source>
</evidence>
<dbReference type="AlphaFoldDB" id="J3P1Q0"/>
<dbReference type="HOGENOM" id="CLU_1175491_0_0_1"/>
<evidence type="ECO:0000313" key="7">
    <source>
        <dbReference type="EnsemblFungi" id="EJT73592"/>
    </source>
</evidence>
<reference evidence="6" key="3">
    <citation type="submission" date="2010-09" db="EMBL/GenBank/DDBJ databases">
        <title>Annotation of Gaeumannomyces graminis var. tritici R3-111a-1.</title>
        <authorList>
            <consortium name="The Broad Institute Genome Sequencing Platform"/>
            <person name="Ma L.-J."/>
            <person name="Dead R."/>
            <person name="Young S.K."/>
            <person name="Zeng Q."/>
            <person name="Gargeya S."/>
            <person name="Fitzgerald M."/>
            <person name="Haas B."/>
            <person name="Abouelleil A."/>
            <person name="Alvarado L."/>
            <person name="Arachchi H.M."/>
            <person name="Berlin A."/>
            <person name="Brown A."/>
            <person name="Chapman S.B."/>
            <person name="Chen Z."/>
            <person name="Dunbar C."/>
            <person name="Freedman E."/>
            <person name="Gearin G."/>
            <person name="Gellesch M."/>
            <person name="Goldberg J."/>
            <person name="Griggs A."/>
            <person name="Gujja S."/>
            <person name="Heiman D."/>
            <person name="Howarth C."/>
            <person name="Larson L."/>
            <person name="Lui A."/>
            <person name="MacDonald P.J.P."/>
            <person name="Mehta T."/>
            <person name="Montmayeur A."/>
            <person name="Murphy C."/>
            <person name="Neiman D."/>
            <person name="Pearson M."/>
            <person name="Priest M."/>
            <person name="Roberts A."/>
            <person name="Saif S."/>
            <person name="Shea T."/>
            <person name="Shenoy N."/>
            <person name="Sisk P."/>
            <person name="Stolte C."/>
            <person name="Sykes S."/>
            <person name="Yandava C."/>
            <person name="Wortman J."/>
            <person name="Nusbaum C."/>
            <person name="Birren B."/>
        </authorList>
    </citation>
    <scope>NUCLEOTIDE SEQUENCE</scope>
    <source>
        <strain evidence="6">R3-111a-1</strain>
    </source>
</reference>
<keyword evidence="3 5" id="KW-1133">Transmembrane helix</keyword>
<evidence type="ECO:0000313" key="8">
    <source>
        <dbReference type="Proteomes" id="UP000006039"/>
    </source>
</evidence>
<dbReference type="InterPro" id="IPR005828">
    <property type="entry name" value="MFS_sugar_transport-like"/>
</dbReference>
<keyword evidence="4 5" id="KW-0472">Membrane</keyword>
<keyword evidence="8" id="KW-1185">Reference proteome</keyword>
<evidence type="ECO:0008006" key="9">
    <source>
        <dbReference type="Google" id="ProtNLM"/>
    </source>
</evidence>
<dbReference type="RefSeq" id="XP_009223536.1">
    <property type="nucleotide sequence ID" value="XM_009225272.1"/>
</dbReference>
<comment type="subcellular location">
    <subcellularLocation>
        <location evidence="1">Membrane</location>
        <topology evidence="1">Multi-pass membrane protein</topology>
    </subcellularLocation>
</comment>
<dbReference type="PANTHER" id="PTHR48022:SF64">
    <property type="entry name" value="MAJOR FACILITATOR SUPERFAMILY (MFS) PROFILE DOMAIN-CONTAINING PROTEIN"/>
    <property type="match status" value="1"/>
</dbReference>
<dbReference type="InterPro" id="IPR050360">
    <property type="entry name" value="MFS_Sugar_Transporters"/>
</dbReference>
<feature type="transmembrane region" description="Helical" evidence="5">
    <location>
        <begin position="87"/>
        <end position="110"/>
    </location>
</feature>
<sequence length="236" mass="25668">MRNGFPLIMSCLDPLVSTKRGMLVSTGAMLLNETLGPGFCGSSALLLIVEIRDSYEQSLINGGLQIWSFLVAIGFSVSLVDSLGRKTLFLIAGMGMLVTISIWAACSAYYERAQSKEDGSTVITMIFLFYGVASFAWPGLTVTCVAGILPFTIRAKGMSIGFALAALFSVFNQYVNTIGLEALQWRYYFFYVAILVIEVLCVCLLFVEIKGPTLEEIAELFDGKNAKVAKAGQSLR</sequence>
<reference evidence="7" key="4">
    <citation type="journal article" date="2015" name="G3 (Bethesda)">
        <title>Genome sequences of three phytopathogenic species of the Magnaporthaceae family of fungi.</title>
        <authorList>
            <person name="Okagaki L.H."/>
            <person name="Nunes C.C."/>
            <person name="Sailsbery J."/>
            <person name="Clay B."/>
            <person name="Brown D."/>
            <person name="John T."/>
            <person name="Oh Y."/>
            <person name="Young N."/>
            <person name="Fitzgerald M."/>
            <person name="Haas B.J."/>
            <person name="Zeng Q."/>
            <person name="Young S."/>
            <person name="Adiconis X."/>
            <person name="Fan L."/>
            <person name="Levin J.Z."/>
            <person name="Mitchell T.K."/>
            <person name="Okubara P.A."/>
            <person name="Farman M.L."/>
            <person name="Kohn L.M."/>
            <person name="Birren B."/>
            <person name="Ma L.-J."/>
            <person name="Dean R.A."/>
        </authorList>
    </citation>
    <scope>NUCLEOTIDE SEQUENCE</scope>
    <source>
        <strain evidence="7">R3-111a-1</strain>
    </source>
</reference>
<dbReference type="EMBL" id="GL385398">
    <property type="protein sequence ID" value="EJT73592.1"/>
    <property type="molecule type" value="Genomic_DNA"/>
</dbReference>
<dbReference type="eggNOG" id="KOG0254">
    <property type="taxonomic scope" value="Eukaryota"/>
</dbReference>
<dbReference type="GO" id="GO:0016020">
    <property type="term" value="C:membrane"/>
    <property type="evidence" value="ECO:0007669"/>
    <property type="project" value="UniProtKB-SubCell"/>
</dbReference>
<protein>
    <recommendedName>
        <fullName evidence="9">Major facilitator superfamily (MFS) profile domain-containing protein</fullName>
    </recommendedName>
</protein>
<gene>
    <name evidence="7" type="primary">20347906</name>
    <name evidence="6" type="ORF">GGTG_07448</name>
</gene>
<dbReference type="SUPFAM" id="SSF103473">
    <property type="entry name" value="MFS general substrate transporter"/>
    <property type="match status" value="1"/>
</dbReference>
<feature type="transmembrane region" description="Helical" evidence="5">
    <location>
        <begin position="158"/>
        <end position="175"/>
    </location>
</feature>
<evidence type="ECO:0000256" key="2">
    <source>
        <dbReference type="ARBA" id="ARBA00022692"/>
    </source>
</evidence>
<dbReference type="Proteomes" id="UP000006039">
    <property type="component" value="Unassembled WGS sequence"/>
</dbReference>
<dbReference type="Gene3D" id="1.20.1250.20">
    <property type="entry name" value="MFS general substrate transporter like domains"/>
    <property type="match status" value="1"/>
</dbReference>
<dbReference type="InterPro" id="IPR036259">
    <property type="entry name" value="MFS_trans_sf"/>
</dbReference>
<organism evidence="6">
    <name type="scientific">Gaeumannomyces tritici (strain R3-111a-1)</name>
    <name type="common">Wheat and barley take-all root rot fungus</name>
    <name type="synonym">Gaeumannomyces graminis var. tritici</name>
    <dbReference type="NCBI Taxonomy" id="644352"/>
    <lineage>
        <taxon>Eukaryota</taxon>
        <taxon>Fungi</taxon>
        <taxon>Dikarya</taxon>
        <taxon>Ascomycota</taxon>
        <taxon>Pezizomycotina</taxon>
        <taxon>Sordariomycetes</taxon>
        <taxon>Sordariomycetidae</taxon>
        <taxon>Magnaporthales</taxon>
        <taxon>Magnaporthaceae</taxon>
        <taxon>Gaeumannomyces</taxon>
    </lineage>
</organism>
<evidence type="ECO:0000313" key="6">
    <source>
        <dbReference type="EMBL" id="EJT73592.1"/>
    </source>
</evidence>
<feature type="transmembrane region" description="Helical" evidence="5">
    <location>
        <begin position="187"/>
        <end position="207"/>
    </location>
</feature>